<feature type="compositionally biased region" description="Low complexity" evidence="1">
    <location>
        <begin position="19"/>
        <end position="59"/>
    </location>
</feature>
<dbReference type="Proteomes" id="UP000546162">
    <property type="component" value="Unassembled WGS sequence"/>
</dbReference>
<dbReference type="EMBL" id="JACHNB010000001">
    <property type="protein sequence ID" value="MBB4738280.1"/>
    <property type="molecule type" value="Genomic_DNA"/>
</dbReference>
<feature type="region of interest" description="Disordered" evidence="1">
    <location>
        <begin position="15"/>
        <end position="67"/>
    </location>
</feature>
<evidence type="ECO:0000256" key="1">
    <source>
        <dbReference type="SAM" id="MobiDB-lite"/>
    </source>
</evidence>
<keyword evidence="3" id="KW-1185">Reference proteome</keyword>
<comment type="caution">
    <text evidence="2">The sequence shown here is derived from an EMBL/GenBank/DDBJ whole genome shotgun (WGS) entry which is preliminary data.</text>
</comment>
<reference evidence="2 3" key="1">
    <citation type="submission" date="2020-08" db="EMBL/GenBank/DDBJ databases">
        <title>Sequencing the genomes of 1000 actinobacteria strains.</title>
        <authorList>
            <person name="Klenk H.-P."/>
        </authorList>
    </citation>
    <scope>NUCLEOTIDE SEQUENCE [LARGE SCALE GENOMIC DNA]</scope>
    <source>
        <strain evidence="2 3">DSM 45809</strain>
    </source>
</reference>
<gene>
    <name evidence="2" type="ORF">BJY16_001739</name>
</gene>
<accession>A0A7W7GU03</accession>
<dbReference type="RefSeq" id="WP_185038569.1">
    <property type="nucleotide sequence ID" value="NZ_BAABFG010000005.1"/>
</dbReference>
<protein>
    <submittedName>
        <fullName evidence="2">Uncharacterized protein</fullName>
    </submittedName>
</protein>
<sequence>MAAGLGLLTACAESPERVGGAAQPAGGIASASSAPATQASSTTPSAPATSAPASPSHTTKPVATDPVFGPTRLGALKIGMTWDAAKATGQVTAVQKHDYDACSSARLKGAPTDDSEDNTLIFSPDQGLIYIPAYGKFRTPESIHIGSTLAQVKKTYPDFEAVYMEDGVKPGDTGRARAAGSDGNGVHYRLSFVNGKLTRLGLELDNQNCYE</sequence>
<evidence type="ECO:0000313" key="2">
    <source>
        <dbReference type="EMBL" id="MBB4738280.1"/>
    </source>
</evidence>
<name>A0A7W7GU03_9ACTN</name>
<organism evidence="2 3">
    <name type="scientific">Actinoplanes octamycinicus</name>
    <dbReference type="NCBI Taxonomy" id="135948"/>
    <lineage>
        <taxon>Bacteria</taxon>
        <taxon>Bacillati</taxon>
        <taxon>Actinomycetota</taxon>
        <taxon>Actinomycetes</taxon>
        <taxon>Micromonosporales</taxon>
        <taxon>Micromonosporaceae</taxon>
        <taxon>Actinoplanes</taxon>
    </lineage>
</organism>
<evidence type="ECO:0000313" key="3">
    <source>
        <dbReference type="Proteomes" id="UP000546162"/>
    </source>
</evidence>
<dbReference type="AlphaFoldDB" id="A0A7W7GU03"/>
<proteinExistence type="predicted"/>